<dbReference type="Proteomes" id="UP001311799">
    <property type="component" value="Unassembled WGS sequence"/>
</dbReference>
<organism evidence="3 4">
    <name type="scientific">Cryptosporidium xiaoi</name>
    <dbReference type="NCBI Taxonomy" id="659607"/>
    <lineage>
        <taxon>Eukaryota</taxon>
        <taxon>Sar</taxon>
        <taxon>Alveolata</taxon>
        <taxon>Apicomplexa</taxon>
        <taxon>Conoidasida</taxon>
        <taxon>Coccidia</taxon>
        <taxon>Eucoccidiorida</taxon>
        <taxon>Eimeriorina</taxon>
        <taxon>Cryptosporidiidae</taxon>
        <taxon>Cryptosporidium</taxon>
    </lineage>
</organism>
<dbReference type="InterPro" id="IPR015943">
    <property type="entry name" value="WD40/YVTN_repeat-like_dom_sf"/>
</dbReference>
<dbReference type="EMBL" id="JAWDEY010000010">
    <property type="protein sequence ID" value="KAK6589811.1"/>
    <property type="molecule type" value="Genomic_DNA"/>
</dbReference>
<gene>
    <name evidence="3" type="ORF">RS030_193015</name>
</gene>
<keyword evidence="2" id="KW-0677">Repeat</keyword>
<sequence length="501" mass="56523">MEGISLVSAQNGIYSLEATSLAVSNSYKDINASRFGVSYVGKSSSYLAGLHSNKAILSIWNSKCDPIYRVSVPEVLRSCTFQEDGGLLYAGGSSGTIYIWILSTGQLLSCWLSHYKSVSKIEIVRNNSIILTGSDDSYVQAFLIPDLLESCLNMTVPKPIMRWQGHSGPINDFVFTLGSCLSERFIISVEGDYTINFLTFKSERPIVSLNISTELLSCDTTNCGRQLFIGCGNGTIYCINIEDKNRISLEHASKLLGHTGPVNSCKCIRNRLLSSGFDSVRVWNINSGTCIMQLTQFGSNIISILCTSFSNKYMNLKLPPFKSFQKNISIISEITGINMPIEDRREKIKEELYFTSNMAEYSNYIYDSINLYSEITTYLLNDKQFKEVNDAQMPVFSPENVIKSAIERCIHLEKSMLEIDAHNFEESSNQLNFLRENVLPFSRYNELKADKRVNRKNGSGKIQNNKHKSTALSRNFDKGAFSDLKRILSFKRHISMRTYRQ</sequence>
<evidence type="ECO:0000313" key="3">
    <source>
        <dbReference type="EMBL" id="KAK6589811.1"/>
    </source>
</evidence>
<accession>A0AAV9XYQ2</accession>
<dbReference type="InterPro" id="IPR001680">
    <property type="entry name" value="WD40_rpt"/>
</dbReference>
<dbReference type="GO" id="GO:0005656">
    <property type="term" value="C:nuclear pre-replicative complex"/>
    <property type="evidence" value="ECO:0007669"/>
    <property type="project" value="TreeGrafter"/>
</dbReference>
<dbReference type="PANTHER" id="PTHR18763">
    <property type="entry name" value="WD-REPEAT PROTEIN 18"/>
    <property type="match status" value="1"/>
</dbReference>
<reference evidence="3 4" key="1">
    <citation type="submission" date="2023-10" db="EMBL/GenBank/DDBJ databases">
        <title>Comparative genomics analysis reveals potential genetic determinants of host preference in Cryptosporidium xiaoi.</title>
        <authorList>
            <person name="Xiao L."/>
            <person name="Li J."/>
        </authorList>
    </citation>
    <scope>NUCLEOTIDE SEQUENCE [LARGE SCALE GENOMIC DNA]</scope>
    <source>
        <strain evidence="3 4">52996</strain>
    </source>
</reference>
<dbReference type="GO" id="GO:0006364">
    <property type="term" value="P:rRNA processing"/>
    <property type="evidence" value="ECO:0007669"/>
    <property type="project" value="TreeGrafter"/>
</dbReference>
<proteinExistence type="predicted"/>
<dbReference type="SUPFAM" id="SSF50978">
    <property type="entry name" value="WD40 repeat-like"/>
    <property type="match status" value="1"/>
</dbReference>
<dbReference type="SMART" id="SM00320">
    <property type="entry name" value="WD40"/>
    <property type="match status" value="5"/>
</dbReference>
<evidence type="ECO:0000256" key="2">
    <source>
        <dbReference type="ARBA" id="ARBA00022737"/>
    </source>
</evidence>
<dbReference type="PANTHER" id="PTHR18763:SF0">
    <property type="entry name" value="WD REPEAT-CONTAINING PROTEIN 18"/>
    <property type="match status" value="1"/>
</dbReference>
<dbReference type="Pfam" id="PF00400">
    <property type="entry name" value="WD40"/>
    <property type="match status" value="1"/>
</dbReference>
<dbReference type="GO" id="GO:0120330">
    <property type="term" value="C:rixosome complex"/>
    <property type="evidence" value="ECO:0007669"/>
    <property type="project" value="TreeGrafter"/>
</dbReference>
<keyword evidence="4" id="KW-1185">Reference proteome</keyword>
<evidence type="ECO:0000313" key="4">
    <source>
        <dbReference type="Proteomes" id="UP001311799"/>
    </source>
</evidence>
<dbReference type="Gene3D" id="2.130.10.10">
    <property type="entry name" value="YVTN repeat-like/Quinoprotein amine dehydrogenase"/>
    <property type="match status" value="2"/>
</dbReference>
<dbReference type="GO" id="GO:0006261">
    <property type="term" value="P:DNA-templated DNA replication"/>
    <property type="evidence" value="ECO:0007669"/>
    <property type="project" value="TreeGrafter"/>
</dbReference>
<keyword evidence="1" id="KW-0853">WD repeat</keyword>
<dbReference type="InterPro" id="IPR036322">
    <property type="entry name" value="WD40_repeat_dom_sf"/>
</dbReference>
<name>A0AAV9XYQ2_9CRYT</name>
<protein>
    <submittedName>
        <fullName evidence="3">Uncharacterized protein</fullName>
    </submittedName>
</protein>
<dbReference type="AlphaFoldDB" id="A0AAV9XYQ2"/>
<dbReference type="InterPro" id="IPR045227">
    <property type="entry name" value="WDR18/Ipi3/RID3"/>
</dbReference>
<comment type="caution">
    <text evidence="3">The sequence shown here is derived from an EMBL/GenBank/DDBJ whole genome shotgun (WGS) entry which is preliminary data.</text>
</comment>
<evidence type="ECO:0000256" key="1">
    <source>
        <dbReference type="ARBA" id="ARBA00022574"/>
    </source>
</evidence>